<organism evidence="2 3">
    <name type="scientific">Kutzneria chonburiensis</name>
    <dbReference type="NCBI Taxonomy" id="1483604"/>
    <lineage>
        <taxon>Bacteria</taxon>
        <taxon>Bacillati</taxon>
        <taxon>Actinomycetota</taxon>
        <taxon>Actinomycetes</taxon>
        <taxon>Pseudonocardiales</taxon>
        <taxon>Pseudonocardiaceae</taxon>
        <taxon>Kutzneria</taxon>
    </lineage>
</organism>
<dbReference type="InterPro" id="IPR025847">
    <property type="entry name" value="MEDS_domain"/>
</dbReference>
<dbReference type="Pfam" id="PF14417">
    <property type="entry name" value="MEDS"/>
    <property type="match status" value="1"/>
</dbReference>
<dbReference type="NCBIfam" id="NF041045">
    <property type="entry name" value="RsbA_anti_sig"/>
    <property type="match status" value="1"/>
</dbReference>
<dbReference type="RefSeq" id="WP_273939020.1">
    <property type="nucleotide sequence ID" value="NZ_CP097263.1"/>
</dbReference>
<gene>
    <name evidence="2" type="ORF">ACFFH7_02095</name>
</gene>
<reference evidence="2 3" key="1">
    <citation type="submission" date="2024-09" db="EMBL/GenBank/DDBJ databases">
        <authorList>
            <person name="Sun Q."/>
            <person name="Mori K."/>
        </authorList>
    </citation>
    <scope>NUCLEOTIDE SEQUENCE [LARGE SCALE GENOMIC DNA]</scope>
    <source>
        <strain evidence="2 3">TBRC 1432</strain>
    </source>
</reference>
<dbReference type="EMBL" id="JBHLUD010000001">
    <property type="protein sequence ID" value="MFC0540250.1"/>
    <property type="molecule type" value="Genomic_DNA"/>
</dbReference>
<dbReference type="Proteomes" id="UP001589810">
    <property type="component" value="Unassembled WGS sequence"/>
</dbReference>
<evidence type="ECO:0000313" key="2">
    <source>
        <dbReference type="EMBL" id="MFC0540250.1"/>
    </source>
</evidence>
<proteinExistence type="predicted"/>
<dbReference type="Gene3D" id="3.30.565.10">
    <property type="entry name" value="Histidine kinase-like ATPase, C-terminal domain"/>
    <property type="match status" value="1"/>
</dbReference>
<accession>A0ABV6MIY0</accession>
<protein>
    <submittedName>
        <fullName evidence="2">Anti-sigma factor RsbA family regulatory protein</fullName>
    </submittedName>
</protein>
<evidence type="ECO:0000259" key="1">
    <source>
        <dbReference type="Pfam" id="PF14417"/>
    </source>
</evidence>
<dbReference type="InterPro" id="IPR047718">
    <property type="entry name" value="RsbA-like_anti_sig"/>
</dbReference>
<evidence type="ECO:0000313" key="3">
    <source>
        <dbReference type="Proteomes" id="UP001589810"/>
    </source>
</evidence>
<name>A0ABV6MIY0_9PSEU</name>
<keyword evidence="3" id="KW-1185">Reference proteome</keyword>
<feature type="domain" description="MEDS" evidence="1">
    <location>
        <begin position="6"/>
        <end position="149"/>
    </location>
</feature>
<dbReference type="InterPro" id="IPR036890">
    <property type="entry name" value="HATPase_C_sf"/>
</dbReference>
<comment type="caution">
    <text evidence="2">The sequence shown here is derived from an EMBL/GenBank/DDBJ whole genome shotgun (WGS) entry which is preliminary data.</text>
</comment>
<sequence length="313" mass="33947">MTSGLRHQGCLYGSDAEFLRMAVPFVRDGLARGEPVLVATTSANLELLRDAMGEEAENVDYAEAAYFGRRPPQRAAAIHRYWGQHGGSVVRVIAEPVWAGRSRREVDAWQRMEAGVNVVLADADIRLICPYDTRIVEPGIIDDARRTHPEFVTGMQTRPSAEFMAPADFARSHSTAGTVAVAGDFYRFDGDLGAVRRYVLDKATPLLPDEDAVATFGIAVGESITYLLRHGISGVSVWVRASAGRVVCTLRGDQPLPVHPFVGFRPPGQELADGDGLWLTNQICEWLDVSSDTAGCTVELAVPGHRAAEAFGV</sequence>